<dbReference type="RefSeq" id="WP_211532207.1">
    <property type="nucleotide sequence ID" value="NZ_CP058560.1"/>
</dbReference>
<feature type="domain" description="PAS" evidence="2">
    <location>
        <begin position="36"/>
        <end position="90"/>
    </location>
</feature>
<dbReference type="InterPro" id="IPR003594">
    <property type="entry name" value="HATPase_dom"/>
</dbReference>
<dbReference type="OrthoDB" id="8127at2157"/>
<dbReference type="InterPro" id="IPR035965">
    <property type="entry name" value="PAS-like_dom_sf"/>
</dbReference>
<reference evidence="3" key="1">
    <citation type="submission" date="2020-07" db="EMBL/GenBank/DDBJ databases">
        <title>Methanobacterium. sp. MethCan genome.</title>
        <authorList>
            <person name="Postec A."/>
            <person name="Quemeneur M."/>
        </authorList>
    </citation>
    <scope>NUCLEOTIDE SEQUENCE</scope>
    <source>
        <strain evidence="3">MethCAN</strain>
    </source>
</reference>
<dbReference type="Gene3D" id="3.30.565.10">
    <property type="entry name" value="Histidine kinase-like ATPase, C-terminal domain"/>
    <property type="match status" value="1"/>
</dbReference>
<accession>A0A8T8KD12</accession>
<dbReference type="Gene3D" id="3.30.450.20">
    <property type="entry name" value="PAS domain"/>
    <property type="match status" value="1"/>
</dbReference>
<dbReference type="AlphaFoldDB" id="A0A8T8KD12"/>
<dbReference type="PANTHER" id="PTHR43065:SF23">
    <property type="entry name" value="SENSOR HISTIDINE KINASE PDTAS"/>
    <property type="match status" value="1"/>
</dbReference>
<dbReference type="Proteomes" id="UP000681041">
    <property type="component" value="Chromosome"/>
</dbReference>
<dbReference type="Pfam" id="PF07568">
    <property type="entry name" value="HisKA_2"/>
    <property type="match status" value="1"/>
</dbReference>
<gene>
    <name evidence="3" type="ORF">HYG87_05450</name>
</gene>
<dbReference type="Pfam" id="PF02518">
    <property type="entry name" value="HATPase_c"/>
    <property type="match status" value="1"/>
</dbReference>
<evidence type="ECO:0000259" key="2">
    <source>
        <dbReference type="PROSITE" id="PS50112"/>
    </source>
</evidence>
<feature type="domain" description="Histidine kinase" evidence="1">
    <location>
        <begin position="172"/>
        <end position="364"/>
    </location>
</feature>
<dbReference type="EMBL" id="CP058560">
    <property type="protein sequence ID" value="QUH23251.1"/>
    <property type="molecule type" value="Genomic_DNA"/>
</dbReference>
<dbReference type="PROSITE" id="PS50109">
    <property type="entry name" value="HIS_KIN"/>
    <property type="match status" value="1"/>
</dbReference>
<dbReference type="GeneID" id="64820189"/>
<dbReference type="InterPro" id="IPR036890">
    <property type="entry name" value="HATPase_C_sf"/>
</dbReference>
<dbReference type="SUPFAM" id="SSF55874">
    <property type="entry name" value="ATPase domain of HSP90 chaperone/DNA topoisomerase II/histidine kinase"/>
    <property type="match status" value="1"/>
</dbReference>
<keyword evidence="4" id="KW-1185">Reference proteome</keyword>
<dbReference type="KEGG" id="meme:HYG87_05450"/>
<dbReference type="SMART" id="SM00387">
    <property type="entry name" value="HATPase_c"/>
    <property type="match status" value="1"/>
</dbReference>
<dbReference type="SMART" id="SM00091">
    <property type="entry name" value="PAS"/>
    <property type="match status" value="1"/>
</dbReference>
<dbReference type="InterPro" id="IPR011495">
    <property type="entry name" value="Sig_transdc_His_kin_sub2_dim/P"/>
</dbReference>
<evidence type="ECO:0000259" key="1">
    <source>
        <dbReference type="PROSITE" id="PS50109"/>
    </source>
</evidence>
<evidence type="ECO:0000313" key="3">
    <source>
        <dbReference type="EMBL" id="QUH23251.1"/>
    </source>
</evidence>
<dbReference type="CDD" id="cd00130">
    <property type="entry name" value="PAS"/>
    <property type="match status" value="1"/>
</dbReference>
<protein>
    <submittedName>
        <fullName evidence="3">PAS domain S-box protein</fullName>
    </submittedName>
</protein>
<proteinExistence type="predicted"/>
<dbReference type="NCBIfam" id="TIGR00229">
    <property type="entry name" value="sensory_box"/>
    <property type="match status" value="1"/>
</dbReference>
<dbReference type="InterPro" id="IPR005467">
    <property type="entry name" value="His_kinase_dom"/>
</dbReference>
<dbReference type="InterPro" id="IPR000014">
    <property type="entry name" value="PAS"/>
</dbReference>
<dbReference type="Pfam" id="PF13426">
    <property type="entry name" value="PAS_9"/>
    <property type="match status" value="1"/>
</dbReference>
<dbReference type="PANTHER" id="PTHR43065">
    <property type="entry name" value="SENSOR HISTIDINE KINASE"/>
    <property type="match status" value="1"/>
</dbReference>
<dbReference type="SUPFAM" id="SSF55785">
    <property type="entry name" value="PYP-like sensor domain (PAS domain)"/>
    <property type="match status" value="1"/>
</dbReference>
<name>A0A8T8KD12_9EURY</name>
<dbReference type="PROSITE" id="PS50112">
    <property type="entry name" value="PAS"/>
    <property type="match status" value="1"/>
</dbReference>
<evidence type="ECO:0000313" key="4">
    <source>
        <dbReference type="Proteomes" id="UP000681041"/>
    </source>
</evidence>
<organism evidence="3 4">
    <name type="scientific">Methanobacterium alkalithermotolerans</name>
    <dbReference type="NCBI Taxonomy" id="2731220"/>
    <lineage>
        <taxon>Archaea</taxon>
        <taxon>Methanobacteriati</taxon>
        <taxon>Methanobacteriota</taxon>
        <taxon>Methanomada group</taxon>
        <taxon>Methanobacteria</taxon>
        <taxon>Methanobacteriales</taxon>
        <taxon>Methanobacteriaceae</taxon>
        <taxon>Methanobacterium</taxon>
    </lineage>
</organism>
<sequence>MQEDYYSEVNHSIFNNLPQKERLLKLDEIREEIRNSPSILNTILDQIPSPLYIYDFKGNLIDCNNSFEELLGYKKEDLLGKNWLGLKIMPLIQRSRAKIILGKNVQGLSSGPDEYEFITRKGKLVHVEVKTSVLNTDNYKLILASVNDYERHIARENVLKSKHESTEELIGVIYRQIEKNLQIVSSLMNLQKSYMENNKDAELLQDTHNRVKSIRKAYEKLHHSHKLTSINFSEYVKSIISGLLSTYYPEPGNIALNLELDDVLMEMDTAIPLGMIISELVSNSFRHAFMPQVPGEIKVIFQDIPEKYVLKVSDNGKGFPKGSKFDDIQSLGLQLVKSLVNQMDATMHSNVSSGTNILIEVPRK</sequence>